<dbReference type="NCBIfam" id="TIGR01509">
    <property type="entry name" value="HAD-SF-IA-v3"/>
    <property type="match status" value="1"/>
</dbReference>
<dbReference type="STRING" id="64969.SAMN02745127_00671"/>
<dbReference type="OrthoDB" id="9773910at2"/>
<protein>
    <submittedName>
        <fullName evidence="1">Haloacid dehalogenase</fullName>
    </submittedName>
</protein>
<reference evidence="1 2" key="1">
    <citation type="submission" date="2017-01" db="EMBL/GenBank/DDBJ databases">
        <title>Genome Sequencing of a Marine Spirillum, Oceanospirillum multiglobuliferum ATCC 33336, from Japan.</title>
        <authorList>
            <person name="Carney J.G."/>
            <person name="Trachtenberg A.M."/>
            <person name="Rheaume B.A."/>
            <person name="Linnane J.D."/>
            <person name="Pitts N.L."/>
            <person name="Mykles D.L."/>
            <person name="Maclea K.S."/>
        </authorList>
    </citation>
    <scope>NUCLEOTIDE SEQUENCE [LARGE SCALE GENOMIC DNA]</scope>
    <source>
        <strain evidence="1 2">ATCC 33336</strain>
    </source>
</reference>
<dbReference type="GO" id="GO:0008967">
    <property type="term" value="F:phosphoglycolate phosphatase activity"/>
    <property type="evidence" value="ECO:0007669"/>
    <property type="project" value="TreeGrafter"/>
</dbReference>
<name>A0A1T4M5N5_9GAMM</name>
<comment type="caution">
    <text evidence="1">The sequence shown here is derived from an EMBL/GenBank/DDBJ whole genome shotgun (WGS) entry which is preliminary data.</text>
</comment>
<dbReference type="EMBL" id="MTSM01000004">
    <property type="protein sequence ID" value="OPX56234.1"/>
    <property type="molecule type" value="Genomic_DNA"/>
</dbReference>
<dbReference type="SUPFAM" id="SSF56784">
    <property type="entry name" value="HAD-like"/>
    <property type="match status" value="1"/>
</dbReference>
<dbReference type="AlphaFoldDB" id="A0A1T4M5N5"/>
<dbReference type="CDD" id="cd01427">
    <property type="entry name" value="HAD_like"/>
    <property type="match status" value="1"/>
</dbReference>
<evidence type="ECO:0000313" key="1">
    <source>
        <dbReference type="EMBL" id="OPX56234.1"/>
    </source>
</evidence>
<dbReference type="RefSeq" id="WP_078744276.1">
    <property type="nucleotide sequence ID" value="NZ_FUXG01000003.1"/>
</dbReference>
<dbReference type="InterPro" id="IPR036412">
    <property type="entry name" value="HAD-like_sf"/>
</dbReference>
<proteinExistence type="predicted"/>
<dbReference type="SFLD" id="SFLDS00003">
    <property type="entry name" value="Haloacid_Dehalogenase"/>
    <property type="match status" value="1"/>
</dbReference>
<dbReference type="NCBIfam" id="NF011564">
    <property type="entry name" value="PRK14988.1"/>
    <property type="match status" value="1"/>
</dbReference>
<organism evidence="1 2">
    <name type="scientific">Oceanospirillum multiglobuliferum</name>
    <dbReference type="NCBI Taxonomy" id="64969"/>
    <lineage>
        <taxon>Bacteria</taxon>
        <taxon>Pseudomonadati</taxon>
        <taxon>Pseudomonadota</taxon>
        <taxon>Gammaproteobacteria</taxon>
        <taxon>Oceanospirillales</taxon>
        <taxon>Oceanospirillaceae</taxon>
        <taxon>Oceanospirillum</taxon>
    </lineage>
</organism>
<accession>A0A1T4M5N5</accession>
<dbReference type="GO" id="GO:0005829">
    <property type="term" value="C:cytosol"/>
    <property type="evidence" value="ECO:0007669"/>
    <property type="project" value="TreeGrafter"/>
</dbReference>
<dbReference type="GO" id="GO:0006281">
    <property type="term" value="P:DNA repair"/>
    <property type="evidence" value="ECO:0007669"/>
    <property type="project" value="TreeGrafter"/>
</dbReference>
<dbReference type="Pfam" id="PF00702">
    <property type="entry name" value="Hydrolase"/>
    <property type="match status" value="1"/>
</dbReference>
<dbReference type="Gene3D" id="3.40.50.1000">
    <property type="entry name" value="HAD superfamily/HAD-like"/>
    <property type="match status" value="1"/>
</dbReference>
<dbReference type="SFLD" id="SFLDG01129">
    <property type="entry name" value="C1.5:_HAD__Beta-PGM__Phosphata"/>
    <property type="match status" value="1"/>
</dbReference>
<dbReference type="PANTHER" id="PTHR43434:SF3">
    <property type="entry name" value="GMP_IMP NUCLEOTIDASE YRFG"/>
    <property type="match status" value="1"/>
</dbReference>
<gene>
    <name evidence="1" type="ORF">BTE48_04465</name>
</gene>
<dbReference type="Proteomes" id="UP000191418">
    <property type="component" value="Unassembled WGS sequence"/>
</dbReference>
<evidence type="ECO:0000313" key="2">
    <source>
        <dbReference type="Proteomes" id="UP000191418"/>
    </source>
</evidence>
<dbReference type="InterPro" id="IPR023214">
    <property type="entry name" value="HAD_sf"/>
</dbReference>
<dbReference type="InterPro" id="IPR006439">
    <property type="entry name" value="HAD-SF_hydro_IA"/>
</dbReference>
<dbReference type="InterPro" id="IPR050155">
    <property type="entry name" value="HAD-like_hydrolase_sf"/>
</dbReference>
<sequence length="228" mass="26211">MTSTPNNTDLPVPDWAQIDTVLLDMDGTLLDLHFDSHFWLQHLPKRYAQLHQLDESSARDHVITAITSQQGTLNWYSLEYWAERFQLDIVALKREVQHLIGFRSDAEHLLQFLQQHKAQVILATNADRHSLGLKLPATGLDQYVDQIVSSADLGIAKEEPEFWQALQKQVPYDPARTLLIDDNEEVLDSAQAFGIQYLYTILQPDMQSPERSLTRYPGVQQFKQMTPK</sequence>
<dbReference type="PANTHER" id="PTHR43434">
    <property type="entry name" value="PHOSPHOGLYCOLATE PHOSPHATASE"/>
    <property type="match status" value="1"/>
</dbReference>
<keyword evidence="2" id="KW-1185">Reference proteome</keyword>